<dbReference type="AlphaFoldDB" id="A0A5A7N2A3"/>
<evidence type="ECO:0000259" key="3">
    <source>
        <dbReference type="Pfam" id="PF01515"/>
    </source>
</evidence>
<keyword evidence="5" id="KW-1185">Reference proteome</keyword>
<dbReference type="PANTHER" id="PTHR43356">
    <property type="entry name" value="PHOSPHATE ACETYLTRANSFERASE"/>
    <property type="match status" value="1"/>
</dbReference>
<accession>A0A5A7N2A3</accession>
<dbReference type="InterPro" id="IPR002505">
    <property type="entry name" value="PTA_PTB"/>
</dbReference>
<dbReference type="PANTHER" id="PTHR43356:SF3">
    <property type="entry name" value="PHOSPHATE ACETYLTRANSFERASE"/>
    <property type="match status" value="1"/>
</dbReference>
<organism evidence="4 5">
    <name type="scientific">Iodidimonas gelatinilytica</name>
    <dbReference type="NCBI Taxonomy" id="1236966"/>
    <lineage>
        <taxon>Bacteria</taxon>
        <taxon>Pseudomonadati</taxon>
        <taxon>Pseudomonadota</taxon>
        <taxon>Alphaproteobacteria</taxon>
        <taxon>Iodidimonadales</taxon>
        <taxon>Iodidimonadaceae</taxon>
        <taxon>Iodidimonas</taxon>
    </lineage>
</organism>
<comment type="caution">
    <text evidence="4">The sequence shown here is derived from an EMBL/GenBank/DDBJ whole genome shotgun (WGS) entry which is preliminary data.</text>
</comment>
<reference evidence="4 5" key="1">
    <citation type="submission" date="2019-09" db="EMBL/GenBank/DDBJ databases">
        <title>NBRP : Genome information of microbial organism related human and environment.</title>
        <authorList>
            <person name="Hattori M."/>
            <person name="Oshima K."/>
            <person name="Inaba H."/>
            <person name="Suda W."/>
            <person name="Sakamoto M."/>
            <person name="Iino T."/>
            <person name="Kitahara M."/>
            <person name="Oshida Y."/>
            <person name="Iida T."/>
            <person name="Kudo T."/>
            <person name="Itoh T."/>
            <person name="Ohkuma M."/>
        </authorList>
    </citation>
    <scope>NUCLEOTIDE SEQUENCE [LARGE SCALE GENOMIC DNA]</scope>
    <source>
        <strain evidence="4 5">Mie-1</strain>
    </source>
</reference>
<dbReference type="InterPro" id="IPR042112">
    <property type="entry name" value="P_AcTrfase_dom2"/>
</dbReference>
<gene>
    <name evidence="4" type="ORF">JCM17845_24470</name>
</gene>
<protein>
    <recommendedName>
        <fullName evidence="3">Phosphate acetyl/butaryl transferase domain-containing protein</fullName>
    </recommendedName>
</protein>
<evidence type="ECO:0000313" key="5">
    <source>
        <dbReference type="Proteomes" id="UP000325187"/>
    </source>
</evidence>
<dbReference type="Proteomes" id="UP000325187">
    <property type="component" value="Unassembled WGS sequence"/>
</dbReference>
<dbReference type="Gene3D" id="3.40.50.10750">
    <property type="entry name" value="Isocitrate/Isopropylmalate dehydrogenase-like"/>
    <property type="match status" value="1"/>
</dbReference>
<proteinExistence type="predicted"/>
<dbReference type="Pfam" id="PF01515">
    <property type="entry name" value="PTA_PTB"/>
    <property type="match status" value="1"/>
</dbReference>
<evidence type="ECO:0000256" key="2">
    <source>
        <dbReference type="ARBA" id="ARBA00023315"/>
    </source>
</evidence>
<keyword evidence="1" id="KW-0808">Transferase</keyword>
<sequence length="146" mass="15561">MTPKVALLSHSNFGSSRTHSAAKMRTALALLHEMAPDLEVEGEMHGDAAIEEKIRDRIFPHSRLSGMANLLVMPNLDAANISYELLKVLGDGLPIGPLLLGTKKSAHIVTPSVTARGLLNMGALALVDAIDPPALRRSPSIDLLDV</sequence>
<dbReference type="SUPFAM" id="SSF53659">
    <property type="entry name" value="Isocitrate/Isopropylmalate dehydrogenase-like"/>
    <property type="match status" value="1"/>
</dbReference>
<dbReference type="EMBL" id="BKCM01000013">
    <property type="protein sequence ID" value="GER01824.1"/>
    <property type="molecule type" value="Genomic_DNA"/>
</dbReference>
<feature type="domain" description="Phosphate acetyl/butaryl transferase" evidence="3">
    <location>
        <begin position="2"/>
        <end position="125"/>
    </location>
</feature>
<evidence type="ECO:0000313" key="4">
    <source>
        <dbReference type="EMBL" id="GER01824.1"/>
    </source>
</evidence>
<evidence type="ECO:0000256" key="1">
    <source>
        <dbReference type="ARBA" id="ARBA00022679"/>
    </source>
</evidence>
<dbReference type="InterPro" id="IPR050500">
    <property type="entry name" value="Phos_Acetyltrans/Butyryltrans"/>
</dbReference>
<dbReference type="GO" id="GO:0016746">
    <property type="term" value="F:acyltransferase activity"/>
    <property type="evidence" value="ECO:0007669"/>
    <property type="project" value="UniProtKB-KW"/>
</dbReference>
<name>A0A5A7N2A3_9PROT</name>
<keyword evidence="2" id="KW-0012">Acyltransferase</keyword>